<keyword evidence="1" id="KW-1133">Transmembrane helix</keyword>
<dbReference type="RefSeq" id="WP_118431718.1">
    <property type="nucleotide sequence ID" value="NZ_DAWDIB010000114.1"/>
</dbReference>
<name>A0A412H467_9BACT</name>
<keyword evidence="1" id="KW-0472">Membrane</keyword>
<dbReference type="Proteomes" id="UP000285750">
    <property type="component" value="Unassembled WGS sequence"/>
</dbReference>
<reference evidence="2 3" key="1">
    <citation type="submission" date="2018-08" db="EMBL/GenBank/DDBJ databases">
        <title>A genome reference for cultivated species of the human gut microbiota.</title>
        <authorList>
            <person name="Zou Y."/>
            <person name="Xue W."/>
            <person name="Luo G."/>
        </authorList>
    </citation>
    <scope>NUCLEOTIDE SEQUENCE [LARGE SCALE GENOMIC DNA]</scope>
    <source>
        <strain evidence="2 3">AF24-16AC</strain>
    </source>
</reference>
<gene>
    <name evidence="2" type="ORF">DWY14_11525</name>
</gene>
<dbReference type="AlphaFoldDB" id="A0A412H467"/>
<feature type="transmembrane region" description="Helical" evidence="1">
    <location>
        <begin position="122"/>
        <end position="142"/>
    </location>
</feature>
<evidence type="ECO:0000313" key="3">
    <source>
        <dbReference type="Proteomes" id="UP000285750"/>
    </source>
</evidence>
<evidence type="ECO:0000256" key="1">
    <source>
        <dbReference type="SAM" id="Phobius"/>
    </source>
</evidence>
<dbReference type="EMBL" id="QRUY01000026">
    <property type="protein sequence ID" value="RGS05765.1"/>
    <property type="molecule type" value="Genomic_DNA"/>
</dbReference>
<keyword evidence="1" id="KW-0812">Transmembrane</keyword>
<accession>A0A412H467</accession>
<feature type="transmembrane region" description="Helical" evidence="1">
    <location>
        <begin position="77"/>
        <end position="102"/>
    </location>
</feature>
<proteinExistence type="predicted"/>
<feature type="transmembrane region" description="Helical" evidence="1">
    <location>
        <begin position="12"/>
        <end position="33"/>
    </location>
</feature>
<sequence>MKLADKRYLKFETIIALCSFFPVFVMVLGWPMLRDSNFENLIGYTIAYITSLGLNSLGGIIAWQLSTEKTHWLLFAFYQWIAHMVSITLVLVSTSFVDSMFFTDNSLPLSHDEMSDSEMIVVILYMETLIFACSILVSSYLAKQIGKGR</sequence>
<organism evidence="2 3">
    <name type="scientific">Phocaeicola plebeius</name>
    <dbReference type="NCBI Taxonomy" id="310297"/>
    <lineage>
        <taxon>Bacteria</taxon>
        <taxon>Pseudomonadati</taxon>
        <taxon>Bacteroidota</taxon>
        <taxon>Bacteroidia</taxon>
        <taxon>Bacteroidales</taxon>
        <taxon>Bacteroidaceae</taxon>
        <taxon>Phocaeicola</taxon>
    </lineage>
</organism>
<evidence type="ECO:0000313" key="2">
    <source>
        <dbReference type="EMBL" id="RGS05765.1"/>
    </source>
</evidence>
<comment type="caution">
    <text evidence="2">The sequence shown here is derived from an EMBL/GenBank/DDBJ whole genome shotgun (WGS) entry which is preliminary data.</text>
</comment>
<feature type="transmembrane region" description="Helical" evidence="1">
    <location>
        <begin position="45"/>
        <end position="65"/>
    </location>
</feature>
<protein>
    <submittedName>
        <fullName evidence="2">Uncharacterized protein</fullName>
    </submittedName>
</protein>